<evidence type="ECO:0000313" key="2">
    <source>
        <dbReference type="Proteomes" id="UP000807342"/>
    </source>
</evidence>
<evidence type="ECO:0000313" key="1">
    <source>
        <dbReference type="EMBL" id="KAF9441143.1"/>
    </source>
</evidence>
<protein>
    <recommendedName>
        <fullName evidence="3">Nudix hydrolase domain-containing protein</fullName>
    </recommendedName>
</protein>
<dbReference type="AlphaFoldDB" id="A0A9P6BX40"/>
<dbReference type="Proteomes" id="UP000807342">
    <property type="component" value="Unassembled WGS sequence"/>
</dbReference>
<dbReference type="OrthoDB" id="276276at2759"/>
<name>A0A9P6BX40_9AGAR</name>
<feature type="non-terminal residue" evidence="1">
    <location>
        <position position="1"/>
    </location>
</feature>
<dbReference type="EMBL" id="MU152039">
    <property type="protein sequence ID" value="KAF9441143.1"/>
    <property type="molecule type" value="Genomic_DNA"/>
</dbReference>
<comment type="caution">
    <text evidence="1">The sequence shown here is derived from an EMBL/GenBank/DDBJ whole genome shotgun (WGS) entry which is preliminary data.</text>
</comment>
<organism evidence="1 2">
    <name type="scientific">Macrolepiota fuliginosa MF-IS2</name>
    <dbReference type="NCBI Taxonomy" id="1400762"/>
    <lineage>
        <taxon>Eukaryota</taxon>
        <taxon>Fungi</taxon>
        <taxon>Dikarya</taxon>
        <taxon>Basidiomycota</taxon>
        <taxon>Agaricomycotina</taxon>
        <taxon>Agaricomycetes</taxon>
        <taxon>Agaricomycetidae</taxon>
        <taxon>Agaricales</taxon>
        <taxon>Agaricineae</taxon>
        <taxon>Agaricaceae</taxon>
        <taxon>Macrolepiota</taxon>
    </lineage>
</organism>
<accession>A0A9P6BX40</accession>
<sequence>NFLLGAGMVLIQRSTIKFVVIHKSSREYWFLPRGRKDLGETLEAATLREAYEGSSCRVEFMPIYNHSRAPTPLVKENVYGEPSIKPICITMTAWRENGLRGMQTPDVNLRYECLVPRYIGSIK</sequence>
<reference evidence="1" key="1">
    <citation type="submission" date="2020-11" db="EMBL/GenBank/DDBJ databases">
        <authorList>
            <consortium name="DOE Joint Genome Institute"/>
            <person name="Ahrendt S."/>
            <person name="Riley R."/>
            <person name="Andreopoulos W."/>
            <person name="Labutti K."/>
            <person name="Pangilinan J."/>
            <person name="Ruiz-Duenas F.J."/>
            <person name="Barrasa J.M."/>
            <person name="Sanchez-Garcia M."/>
            <person name="Camarero S."/>
            <person name="Miyauchi S."/>
            <person name="Serrano A."/>
            <person name="Linde D."/>
            <person name="Babiker R."/>
            <person name="Drula E."/>
            <person name="Ayuso-Fernandez I."/>
            <person name="Pacheco R."/>
            <person name="Padilla G."/>
            <person name="Ferreira P."/>
            <person name="Barriuso J."/>
            <person name="Kellner H."/>
            <person name="Castanera R."/>
            <person name="Alfaro M."/>
            <person name="Ramirez L."/>
            <person name="Pisabarro A.G."/>
            <person name="Kuo A."/>
            <person name="Tritt A."/>
            <person name="Lipzen A."/>
            <person name="He G."/>
            <person name="Yan M."/>
            <person name="Ng V."/>
            <person name="Cullen D."/>
            <person name="Martin F."/>
            <person name="Rosso M.-N."/>
            <person name="Henrissat B."/>
            <person name="Hibbett D."/>
            <person name="Martinez A.T."/>
            <person name="Grigoriev I.V."/>
        </authorList>
    </citation>
    <scope>NUCLEOTIDE SEQUENCE</scope>
    <source>
        <strain evidence="1">MF-IS2</strain>
    </source>
</reference>
<evidence type="ECO:0008006" key="3">
    <source>
        <dbReference type="Google" id="ProtNLM"/>
    </source>
</evidence>
<dbReference type="InterPro" id="IPR015797">
    <property type="entry name" value="NUDIX_hydrolase-like_dom_sf"/>
</dbReference>
<gene>
    <name evidence="1" type="ORF">P691DRAFT_684860</name>
</gene>
<dbReference type="Gene3D" id="3.90.79.10">
    <property type="entry name" value="Nucleoside Triphosphate Pyrophosphohydrolase"/>
    <property type="match status" value="1"/>
</dbReference>
<dbReference type="SUPFAM" id="SSF55811">
    <property type="entry name" value="Nudix"/>
    <property type="match status" value="1"/>
</dbReference>
<proteinExistence type="predicted"/>
<keyword evidence="2" id="KW-1185">Reference proteome</keyword>